<protein>
    <submittedName>
        <fullName evidence="5">Septal ring factor EnvC, activator of murein hydrolases AmiA and AmiB</fullName>
    </submittedName>
</protein>
<feature type="signal peptide" evidence="3">
    <location>
        <begin position="1"/>
        <end position="27"/>
    </location>
</feature>
<dbReference type="Pfam" id="PF01551">
    <property type="entry name" value="Peptidase_M23"/>
    <property type="match status" value="1"/>
</dbReference>
<dbReference type="InterPro" id="IPR016047">
    <property type="entry name" value="M23ase_b-sheet_dom"/>
</dbReference>
<keyword evidence="1" id="KW-0175">Coiled coil</keyword>
<evidence type="ECO:0000256" key="2">
    <source>
        <dbReference type="SAM" id="MobiDB-lite"/>
    </source>
</evidence>
<feature type="domain" description="M23ase beta-sheet core" evidence="4">
    <location>
        <begin position="368"/>
        <end position="461"/>
    </location>
</feature>
<dbReference type="Gene3D" id="2.70.70.10">
    <property type="entry name" value="Glucose Permease (Domain IIA)"/>
    <property type="match status" value="1"/>
</dbReference>
<dbReference type="SUPFAM" id="SSF51261">
    <property type="entry name" value="Duplicated hybrid motif"/>
    <property type="match status" value="1"/>
</dbReference>
<feature type="region of interest" description="Disordered" evidence="2">
    <location>
        <begin position="265"/>
        <end position="314"/>
    </location>
</feature>
<accession>A0A239CF93</accession>
<proteinExistence type="predicted"/>
<evidence type="ECO:0000256" key="3">
    <source>
        <dbReference type="SAM" id="SignalP"/>
    </source>
</evidence>
<feature type="chain" id="PRO_5011991877" evidence="3">
    <location>
        <begin position="28"/>
        <end position="468"/>
    </location>
</feature>
<evidence type="ECO:0000256" key="1">
    <source>
        <dbReference type="SAM" id="Coils"/>
    </source>
</evidence>
<dbReference type="PANTHER" id="PTHR21666:SF270">
    <property type="entry name" value="MUREIN HYDROLASE ACTIVATOR ENVC"/>
    <property type="match status" value="1"/>
</dbReference>
<name>A0A239CF93_9BURK</name>
<organism evidence="5 6">
    <name type="scientific">Noviherbaspirillum humi</name>
    <dbReference type="NCBI Taxonomy" id="1688639"/>
    <lineage>
        <taxon>Bacteria</taxon>
        <taxon>Pseudomonadati</taxon>
        <taxon>Pseudomonadota</taxon>
        <taxon>Betaproteobacteria</taxon>
        <taxon>Burkholderiales</taxon>
        <taxon>Oxalobacteraceae</taxon>
        <taxon>Noviherbaspirillum</taxon>
    </lineage>
</organism>
<dbReference type="Proteomes" id="UP000198284">
    <property type="component" value="Unassembled WGS sequence"/>
</dbReference>
<dbReference type="InterPro" id="IPR050570">
    <property type="entry name" value="Cell_wall_metabolism_enzyme"/>
</dbReference>
<keyword evidence="6" id="KW-1185">Reference proteome</keyword>
<sequence>MTVTRSAAVAIMASAALLCLASGAALAARSSERTQQKQAAEAERAELKQKLESLKRSIMATEAAHGHAADELAHSERAISEANRRLHELDLEQKQTEGKLQELATEQDRLARAIAAQQKRLATSLRELYHAGNEDRIKLLLSGDNPNRINRDLQYMGYVSQAQAKLVNALRADMEANQQNQAEVQKARDVLEDIADEQREQKGLLEKEKTRHATLVAQLSGKLSAQRREADSIVRDEQRLGALVERLAKLIEEQRRAEALALEKKRQEEKQRQEALARARAEKQARLAGRNSANGKINGKPATKNPDAIDDDEPPTKIVARNELTPVAHVQDAGLERAFAALRGQLRLPVKGDLTARFGSRRGDGPNWKGLFIRAPEGAEIKAVAAGRVVFAEWLRGFGNLIIIDHGSQYMTIYGNNQAVLKRAGDAVKGGDVIASAGNSGGSEFSGLYFEMRHQGRAFDPLDWVTTR</sequence>
<dbReference type="FunFam" id="2.70.70.10:FF:000003">
    <property type="entry name" value="Murein hydrolase activator EnvC"/>
    <property type="match status" value="1"/>
</dbReference>
<keyword evidence="5" id="KW-0378">Hydrolase</keyword>
<dbReference type="AlphaFoldDB" id="A0A239CF93"/>
<reference evidence="5 6" key="1">
    <citation type="submission" date="2017-06" db="EMBL/GenBank/DDBJ databases">
        <authorList>
            <person name="Kim H.J."/>
            <person name="Triplett B.A."/>
        </authorList>
    </citation>
    <scope>NUCLEOTIDE SEQUENCE [LARGE SCALE GENOMIC DNA]</scope>
    <source>
        <strain evidence="5 6">U15</strain>
    </source>
</reference>
<feature type="coiled-coil region" evidence="1">
    <location>
        <begin position="30"/>
        <end position="120"/>
    </location>
</feature>
<evidence type="ECO:0000259" key="4">
    <source>
        <dbReference type="Pfam" id="PF01551"/>
    </source>
</evidence>
<dbReference type="InterPro" id="IPR011055">
    <property type="entry name" value="Dup_hybrid_motif"/>
</dbReference>
<dbReference type="EMBL" id="FZOT01000001">
    <property type="protein sequence ID" value="SNS18124.1"/>
    <property type="molecule type" value="Genomic_DNA"/>
</dbReference>
<dbReference type="GO" id="GO:0004222">
    <property type="term" value="F:metalloendopeptidase activity"/>
    <property type="evidence" value="ECO:0007669"/>
    <property type="project" value="TreeGrafter"/>
</dbReference>
<dbReference type="Gene3D" id="6.10.250.3150">
    <property type="match status" value="1"/>
</dbReference>
<feature type="coiled-coil region" evidence="1">
    <location>
        <begin position="177"/>
        <end position="208"/>
    </location>
</feature>
<keyword evidence="3" id="KW-0732">Signal</keyword>
<evidence type="ECO:0000313" key="5">
    <source>
        <dbReference type="EMBL" id="SNS18124.1"/>
    </source>
</evidence>
<feature type="compositionally biased region" description="Basic and acidic residues" evidence="2">
    <location>
        <begin position="265"/>
        <end position="285"/>
    </location>
</feature>
<evidence type="ECO:0000313" key="6">
    <source>
        <dbReference type="Proteomes" id="UP000198284"/>
    </source>
</evidence>
<gene>
    <name evidence="5" type="ORF">SAMN06265795_101395</name>
</gene>
<dbReference type="PANTHER" id="PTHR21666">
    <property type="entry name" value="PEPTIDASE-RELATED"/>
    <property type="match status" value="1"/>
</dbReference>
<dbReference type="CDD" id="cd12797">
    <property type="entry name" value="M23_peptidase"/>
    <property type="match status" value="1"/>
</dbReference>